<comment type="similarity">
    <text evidence="2">Belongs to the DODA-type extradiol aromatic ring-opening dioxygenase family.</text>
</comment>
<gene>
    <name evidence="7" type="ORF">EDC56_0313</name>
</gene>
<dbReference type="PANTHER" id="PTHR30096">
    <property type="entry name" value="4,5-DOPA DIOXYGENASE EXTRADIOL-LIKE PROTEIN"/>
    <property type="match status" value="1"/>
</dbReference>
<dbReference type="Pfam" id="PF02900">
    <property type="entry name" value="LigB"/>
    <property type="match status" value="1"/>
</dbReference>
<evidence type="ECO:0000256" key="5">
    <source>
        <dbReference type="ARBA" id="ARBA00023002"/>
    </source>
</evidence>
<keyword evidence="7" id="KW-0223">Dioxygenase</keyword>
<comment type="caution">
    <text evidence="7">The sequence shown here is derived from an EMBL/GenBank/DDBJ whole genome shotgun (WGS) entry which is preliminary data.</text>
</comment>
<evidence type="ECO:0000256" key="4">
    <source>
        <dbReference type="ARBA" id="ARBA00022833"/>
    </source>
</evidence>
<dbReference type="SUPFAM" id="SSF53213">
    <property type="entry name" value="LigB-like"/>
    <property type="match status" value="1"/>
</dbReference>
<feature type="domain" description="Extradiol ring-cleavage dioxygenase class III enzyme subunit B" evidence="6">
    <location>
        <begin position="33"/>
        <end position="225"/>
    </location>
</feature>
<evidence type="ECO:0000313" key="8">
    <source>
        <dbReference type="Proteomes" id="UP000275394"/>
    </source>
</evidence>
<keyword evidence="5" id="KW-0560">Oxidoreductase</keyword>
<keyword evidence="3" id="KW-0479">Metal-binding</keyword>
<dbReference type="GO" id="GO:0008270">
    <property type="term" value="F:zinc ion binding"/>
    <property type="evidence" value="ECO:0007669"/>
    <property type="project" value="InterPro"/>
</dbReference>
<dbReference type="GO" id="GO:0016702">
    <property type="term" value="F:oxidoreductase activity, acting on single donors with incorporation of molecular oxygen, incorporation of two atoms of oxygen"/>
    <property type="evidence" value="ECO:0007669"/>
    <property type="project" value="UniProtKB-ARBA"/>
</dbReference>
<dbReference type="Gene3D" id="3.40.830.10">
    <property type="entry name" value="LigB-like"/>
    <property type="match status" value="1"/>
</dbReference>
<evidence type="ECO:0000256" key="2">
    <source>
        <dbReference type="ARBA" id="ARBA00007581"/>
    </source>
</evidence>
<dbReference type="GO" id="GO:0008198">
    <property type="term" value="F:ferrous iron binding"/>
    <property type="evidence" value="ECO:0007669"/>
    <property type="project" value="InterPro"/>
</dbReference>
<comment type="cofactor">
    <cofactor evidence="1">
        <name>Zn(2+)</name>
        <dbReference type="ChEBI" id="CHEBI:29105"/>
    </cofactor>
</comment>
<dbReference type="OrthoDB" id="9790889at2"/>
<dbReference type="AlphaFoldDB" id="A0A3N2DY61"/>
<proteinExistence type="inferred from homology"/>
<keyword evidence="8" id="KW-1185">Reference proteome</keyword>
<dbReference type="CDD" id="cd07363">
    <property type="entry name" value="45_DOPA_Dioxygenase"/>
    <property type="match status" value="1"/>
</dbReference>
<reference evidence="7 8" key="1">
    <citation type="submission" date="2018-11" db="EMBL/GenBank/DDBJ databases">
        <title>Genomic Encyclopedia of Type Strains, Phase IV (KMG-IV): sequencing the most valuable type-strain genomes for metagenomic binning, comparative biology and taxonomic classification.</title>
        <authorList>
            <person name="Goeker M."/>
        </authorList>
    </citation>
    <scope>NUCLEOTIDE SEQUENCE [LARGE SCALE GENOMIC DNA]</scope>
    <source>
        <strain evidence="7 8">DSM 100316</strain>
    </source>
</reference>
<accession>A0A3N2DY61</accession>
<keyword evidence="4" id="KW-0862">Zinc</keyword>
<name>A0A3N2DY61_9GAMM</name>
<evidence type="ECO:0000259" key="6">
    <source>
        <dbReference type="Pfam" id="PF02900"/>
    </source>
</evidence>
<dbReference type="Proteomes" id="UP000275394">
    <property type="component" value="Unassembled WGS sequence"/>
</dbReference>
<dbReference type="PIRSF" id="PIRSF006157">
    <property type="entry name" value="Doxgns_DODA"/>
    <property type="match status" value="1"/>
</dbReference>
<evidence type="ECO:0000256" key="1">
    <source>
        <dbReference type="ARBA" id="ARBA00001947"/>
    </source>
</evidence>
<dbReference type="InterPro" id="IPR014436">
    <property type="entry name" value="Extradiol_dOase_DODA"/>
</dbReference>
<protein>
    <submittedName>
        <fullName evidence="7">4,5-DOPA dioxygenase extradiol</fullName>
    </submittedName>
</protein>
<evidence type="ECO:0000313" key="7">
    <source>
        <dbReference type="EMBL" id="ROS04800.1"/>
    </source>
</evidence>
<sequence>MTNSKYPLLFLAHGSPMNAIEDNPFSRDWHKLYIGTPSPKAVIVISAHWESNGTYITHHRSPPTLHDFSGFPAQLNQLRYACPGAPILAEEVHRRVPSIQLDQQRGLDHGCWSLMNQLFPRANIPTLQISLNRKLSPQQHWDLAKQLKWLRQEEVLILCSGNIVHNIAAWQAWMSGNINDVTWAGSFDKTIYNALKNSDTSSLIHYSEHYGSELSVPTAEHYLPLIYADAIRDKKDPLISSTPSINSFEASCSRSIRFG</sequence>
<dbReference type="RefSeq" id="WP_123710770.1">
    <property type="nucleotide sequence ID" value="NZ_RKHR01000003.1"/>
</dbReference>
<organism evidence="7 8">
    <name type="scientific">Sinobacterium caligoides</name>
    <dbReference type="NCBI Taxonomy" id="933926"/>
    <lineage>
        <taxon>Bacteria</taxon>
        <taxon>Pseudomonadati</taxon>
        <taxon>Pseudomonadota</taxon>
        <taxon>Gammaproteobacteria</taxon>
        <taxon>Cellvibrionales</taxon>
        <taxon>Spongiibacteraceae</taxon>
        <taxon>Sinobacterium</taxon>
    </lineage>
</organism>
<evidence type="ECO:0000256" key="3">
    <source>
        <dbReference type="ARBA" id="ARBA00022723"/>
    </source>
</evidence>
<dbReference type="PANTHER" id="PTHR30096:SF0">
    <property type="entry name" value="4,5-DOPA DIOXYGENASE EXTRADIOL-LIKE PROTEIN"/>
    <property type="match status" value="1"/>
</dbReference>
<dbReference type="EMBL" id="RKHR01000003">
    <property type="protein sequence ID" value="ROS04800.1"/>
    <property type="molecule type" value="Genomic_DNA"/>
</dbReference>
<dbReference type="InterPro" id="IPR004183">
    <property type="entry name" value="Xdiol_dOase_suB"/>
</dbReference>